<dbReference type="PANTHER" id="PTHR47966">
    <property type="entry name" value="BETA-SITE APP-CLEAVING ENZYME, ISOFORM A-RELATED"/>
    <property type="match status" value="1"/>
</dbReference>
<evidence type="ECO:0000313" key="4">
    <source>
        <dbReference type="Proteomes" id="UP000694864"/>
    </source>
</evidence>
<accession>A0ABM0V5W9</accession>
<dbReference type="Pfam" id="PF00026">
    <property type="entry name" value="Asp"/>
    <property type="match status" value="2"/>
</dbReference>
<organism evidence="4 5">
    <name type="scientific">Camelina sativa</name>
    <name type="common">False flax</name>
    <name type="synonym">Myagrum sativum</name>
    <dbReference type="NCBI Taxonomy" id="90675"/>
    <lineage>
        <taxon>Eukaryota</taxon>
        <taxon>Viridiplantae</taxon>
        <taxon>Streptophyta</taxon>
        <taxon>Embryophyta</taxon>
        <taxon>Tracheophyta</taxon>
        <taxon>Spermatophyta</taxon>
        <taxon>Magnoliopsida</taxon>
        <taxon>eudicotyledons</taxon>
        <taxon>Gunneridae</taxon>
        <taxon>Pentapetalae</taxon>
        <taxon>rosids</taxon>
        <taxon>malvids</taxon>
        <taxon>Brassicales</taxon>
        <taxon>Brassicaceae</taxon>
        <taxon>Camelineae</taxon>
        <taxon>Camelina</taxon>
    </lineage>
</organism>
<evidence type="ECO:0000259" key="3">
    <source>
        <dbReference type="PROSITE" id="PS51767"/>
    </source>
</evidence>
<evidence type="ECO:0000313" key="5">
    <source>
        <dbReference type="RefSeq" id="XP_010451287.1"/>
    </source>
</evidence>
<sequence length="426" mass="47889">MGRMRLSDESDGSDGGNEWRWNDEGLENLWKRTRGCESGTMEVKRGGNDKWIESRHKRFGSPLDTVTNKVETSLRLPRWQDQSDNRRGIIMRRCLIYVTFTIVGKAFVLTPNDRVKKSEKESQCTSRFVGIEDGKKVQGIIRIGLTIGNTSYNKNGVGLETEIDDINYGDIKIGTPRQRFTVVFDTGSSDLWEKNASIKYGTGALTGIVSIDTFDVGGITITDQHFIEARSTPEGDPLRKSTFDGILGLGSPELSVTKTVPVWYSMMKQGKIEKKIFSIWLGRSRDSGAGGEIVLGGTNRAHYTGQHTYVTVIGHRHSFQMNNIFVGKADTKRCSRGCKVFVDSGTTNITGPTAMIKDINDRIKLSPDCKNFKKLPDVTFTIGGRSFSVRPRDYVRRKSDNLCTRYLACRSFEPFIRCMTTRNHQM</sequence>
<dbReference type="Proteomes" id="UP000694864">
    <property type="component" value="Chromosome 12"/>
</dbReference>
<dbReference type="PROSITE" id="PS51767">
    <property type="entry name" value="PEPTIDASE_A1"/>
    <property type="match status" value="1"/>
</dbReference>
<feature type="region of interest" description="Disordered" evidence="2">
    <location>
        <begin position="1"/>
        <end position="20"/>
    </location>
</feature>
<reference evidence="5" key="2">
    <citation type="submission" date="2025-08" db="UniProtKB">
        <authorList>
            <consortium name="RefSeq"/>
        </authorList>
    </citation>
    <scope>IDENTIFICATION</scope>
    <source>
        <tissue evidence="5">Leaf</tissue>
    </source>
</reference>
<reference evidence="4" key="1">
    <citation type="journal article" date="2014" name="Nat. Commun.">
        <title>The emerging biofuel crop Camelina sativa retains a highly undifferentiated hexaploid genome structure.</title>
        <authorList>
            <person name="Kagale S."/>
            <person name="Koh C."/>
            <person name="Nixon J."/>
            <person name="Bollina V."/>
            <person name="Clarke W.E."/>
            <person name="Tuteja R."/>
            <person name="Spillane C."/>
            <person name="Robinson S.J."/>
            <person name="Links M.G."/>
            <person name="Clarke C."/>
            <person name="Higgins E.E."/>
            <person name="Huebert T."/>
            <person name="Sharpe A.G."/>
            <person name="Parkin I.A."/>
        </authorList>
    </citation>
    <scope>NUCLEOTIDE SEQUENCE [LARGE SCALE GENOMIC DNA]</scope>
    <source>
        <strain evidence="4">cv. DH55</strain>
    </source>
</reference>
<dbReference type="RefSeq" id="XP_010451287.1">
    <property type="nucleotide sequence ID" value="XM_010452985.1"/>
</dbReference>
<dbReference type="GeneID" id="104733408"/>
<dbReference type="PRINTS" id="PR00792">
    <property type="entry name" value="PEPSIN"/>
</dbReference>
<evidence type="ECO:0000256" key="2">
    <source>
        <dbReference type="SAM" id="MobiDB-lite"/>
    </source>
</evidence>
<protein>
    <submittedName>
        <fullName evidence="5">Lysosomal aspartic protease-like</fullName>
    </submittedName>
</protein>
<dbReference type="SUPFAM" id="SSF50630">
    <property type="entry name" value="Acid proteases"/>
    <property type="match status" value="1"/>
</dbReference>
<dbReference type="InterPro" id="IPR033121">
    <property type="entry name" value="PEPTIDASE_A1"/>
</dbReference>
<proteinExistence type="inferred from homology"/>
<keyword evidence="4" id="KW-1185">Reference proteome</keyword>
<comment type="similarity">
    <text evidence="1">Belongs to the peptidase A1 family.</text>
</comment>
<dbReference type="InterPro" id="IPR001461">
    <property type="entry name" value="Aspartic_peptidase_A1"/>
</dbReference>
<dbReference type="Gene3D" id="2.40.70.10">
    <property type="entry name" value="Acid Proteases"/>
    <property type="match status" value="3"/>
</dbReference>
<evidence type="ECO:0000256" key="1">
    <source>
        <dbReference type="ARBA" id="ARBA00007447"/>
    </source>
</evidence>
<gene>
    <name evidence="5" type="primary">LOC104733408</name>
</gene>
<feature type="domain" description="Peptidase A1" evidence="3">
    <location>
        <begin position="5"/>
        <end position="426"/>
    </location>
</feature>
<name>A0ABM0V5W9_CAMSA</name>
<dbReference type="InterPro" id="IPR021109">
    <property type="entry name" value="Peptidase_aspartic_dom_sf"/>
</dbReference>
<dbReference type="PANTHER" id="PTHR47966:SF39">
    <property type="entry name" value="EUKARYOTIC ASPARTYL PROTEASE FAMILY PROTEIN"/>
    <property type="match status" value="1"/>
</dbReference>